<dbReference type="PANTHER" id="PTHR13467">
    <property type="entry name" value="CUE DOMAIN CONTAINING PROTEIN 1"/>
    <property type="match status" value="1"/>
</dbReference>
<organism evidence="3 4">
    <name type="scientific">Pythium oligandrum</name>
    <name type="common">Mycoparasitic fungus</name>
    <dbReference type="NCBI Taxonomy" id="41045"/>
    <lineage>
        <taxon>Eukaryota</taxon>
        <taxon>Sar</taxon>
        <taxon>Stramenopiles</taxon>
        <taxon>Oomycota</taxon>
        <taxon>Peronosporomycetes</taxon>
        <taxon>Pythiales</taxon>
        <taxon>Pythiaceae</taxon>
        <taxon>Pythium</taxon>
    </lineage>
</organism>
<feature type="region of interest" description="Disordered" evidence="1">
    <location>
        <begin position="141"/>
        <end position="166"/>
    </location>
</feature>
<dbReference type="Pfam" id="PF02845">
    <property type="entry name" value="CUE"/>
    <property type="match status" value="1"/>
</dbReference>
<protein>
    <recommendedName>
        <fullName evidence="2">CUE domain-containing protein</fullName>
    </recommendedName>
</protein>
<dbReference type="PANTHER" id="PTHR13467:SF3">
    <property type="entry name" value="CUE DOMAIN-CONTAINING PROTEIN 1"/>
    <property type="match status" value="1"/>
</dbReference>
<evidence type="ECO:0000313" key="3">
    <source>
        <dbReference type="EMBL" id="TMW66483.1"/>
    </source>
</evidence>
<feature type="compositionally biased region" description="Basic and acidic residues" evidence="1">
    <location>
        <begin position="229"/>
        <end position="247"/>
    </location>
</feature>
<comment type="caution">
    <text evidence="3">The sequence shown here is derived from an EMBL/GenBank/DDBJ whole genome shotgun (WGS) entry which is preliminary data.</text>
</comment>
<dbReference type="InterPro" id="IPR040192">
    <property type="entry name" value="CUEDC1"/>
</dbReference>
<gene>
    <name evidence="3" type="ORF">Poli38472_004248</name>
</gene>
<dbReference type="OrthoDB" id="9942608at2759"/>
<feature type="region of interest" description="Disordered" evidence="1">
    <location>
        <begin position="200"/>
        <end position="268"/>
    </location>
</feature>
<feature type="domain" description="CUE" evidence="2">
    <location>
        <begin position="4"/>
        <end position="47"/>
    </location>
</feature>
<evidence type="ECO:0000259" key="2">
    <source>
        <dbReference type="PROSITE" id="PS51140"/>
    </source>
</evidence>
<dbReference type="Proteomes" id="UP000794436">
    <property type="component" value="Unassembled WGS sequence"/>
</dbReference>
<dbReference type="Gene3D" id="1.10.8.10">
    <property type="entry name" value="DNA helicase RuvA subunit, C-terminal domain"/>
    <property type="match status" value="1"/>
</dbReference>
<reference evidence="3" key="1">
    <citation type="submission" date="2019-03" db="EMBL/GenBank/DDBJ databases">
        <title>Long read genome sequence of the mycoparasitic Pythium oligandrum ATCC 38472 isolated from sugarbeet rhizosphere.</title>
        <authorList>
            <person name="Gaulin E."/>
        </authorList>
    </citation>
    <scope>NUCLEOTIDE SEQUENCE</scope>
    <source>
        <strain evidence="3">ATCC 38472_TT</strain>
    </source>
</reference>
<dbReference type="SUPFAM" id="SSF46934">
    <property type="entry name" value="UBA-like"/>
    <property type="match status" value="1"/>
</dbReference>
<proteinExistence type="predicted"/>
<dbReference type="InterPro" id="IPR003892">
    <property type="entry name" value="CUE"/>
</dbReference>
<feature type="region of interest" description="Disordered" evidence="1">
    <location>
        <begin position="48"/>
        <end position="86"/>
    </location>
</feature>
<keyword evidence="4" id="KW-1185">Reference proteome</keyword>
<dbReference type="GO" id="GO:0043130">
    <property type="term" value="F:ubiquitin binding"/>
    <property type="evidence" value="ECO:0007669"/>
    <property type="project" value="InterPro"/>
</dbReference>
<accession>A0A8K1CP63</accession>
<sequence>MALSYEEGMTTLRSIFPTWDAQVLAELLEANDGHLENTIDMALTMEPPTQPTAATASPRAQPRRSPRSSPRAKTPATQTAPRRARVTLPDDFLRLPSDDGDAFSTRPMTEQEKQDAMLARMLQDEIFREQLFEDEEFSAHFHQDPRRGASTRYATERSSMSREKSASEIASETFSAMSVKFNSMSEAMKKKAQEMYLKFQTRSDAPSERDPKSHRPLMAEDSSDEEDERTYHGTADLRHRHMQESSRDSFGSRFPDSGLSRRGTKKND</sequence>
<name>A0A8K1CP63_PYTOL</name>
<dbReference type="PROSITE" id="PS51140">
    <property type="entry name" value="CUE"/>
    <property type="match status" value="1"/>
</dbReference>
<dbReference type="AlphaFoldDB" id="A0A8K1CP63"/>
<feature type="compositionally biased region" description="Low complexity" evidence="1">
    <location>
        <begin position="51"/>
        <end position="60"/>
    </location>
</feature>
<evidence type="ECO:0000256" key="1">
    <source>
        <dbReference type="SAM" id="MobiDB-lite"/>
    </source>
</evidence>
<dbReference type="EMBL" id="SPLM01000036">
    <property type="protein sequence ID" value="TMW66483.1"/>
    <property type="molecule type" value="Genomic_DNA"/>
</dbReference>
<feature type="compositionally biased region" description="Low complexity" evidence="1">
    <location>
        <begin position="67"/>
        <end position="76"/>
    </location>
</feature>
<evidence type="ECO:0000313" key="4">
    <source>
        <dbReference type="Proteomes" id="UP000794436"/>
    </source>
</evidence>
<dbReference type="InterPro" id="IPR009060">
    <property type="entry name" value="UBA-like_sf"/>
</dbReference>